<dbReference type="Proteomes" id="UP000270094">
    <property type="component" value="Unassembled WGS sequence"/>
</dbReference>
<dbReference type="SUPFAM" id="SSF54001">
    <property type="entry name" value="Cysteine proteinases"/>
    <property type="match status" value="1"/>
</dbReference>
<dbReference type="Pfam" id="PF00112">
    <property type="entry name" value="Peptidase_C1"/>
    <property type="match status" value="1"/>
</dbReference>
<dbReference type="OrthoDB" id="65740at2759"/>
<dbReference type="AlphaFoldDB" id="A0A3P7KRG6"/>
<dbReference type="GO" id="GO:0008234">
    <property type="term" value="F:cysteine-type peptidase activity"/>
    <property type="evidence" value="ECO:0007669"/>
    <property type="project" value="InterPro"/>
</dbReference>
<evidence type="ECO:0000313" key="2">
    <source>
        <dbReference type="EMBL" id="VDM70138.1"/>
    </source>
</evidence>
<organism evidence="2 3">
    <name type="scientific">Strongylus vulgaris</name>
    <name type="common">Blood worm</name>
    <dbReference type="NCBI Taxonomy" id="40348"/>
    <lineage>
        <taxon>Eukaryota</taxon>
        <taxon>Metazoa</taxon>
        <taxon>Ecdysozoa</taxon>
        <taxon>Nematoda</taxon>
        <taxon>Chromadorea</taxon>
        <taxon>Rhabditida</taxon>
        <taxon>Rhabditina</taxon>
        <taxon>Rhabditomorpha</taxon>
        <taxon>Strongyloidea</taxon>
        <taxon>Strongylidae</taxon>
        <taxon>Strongylus</taxon>
    </lineage>
</organism>
<feature type="non-terminal residue" evidence="2">
    <location>
        <position position="1"/>
    </location>
</feature>
<evidence type="ECO:0000313" key="3">
    <source>
        <dbReference type="Proteomes" id="UP000270094"/>
    </source>
</evidence>
<sequence>HTAGKYRGVHAVKLLGWGVENGTKFWLGANSWSEDWGEKGYFRFLRGENHCDFEQGISAGLFRLD</sequence>
<dbReference type="PROSITE" id="PS00640">
    <property type="entry name" value="THIOL_PROTEASE_ASN"/>
    <property type="match status" value="1"/>
</dbReference>
<dbReference type="EMBL" id="UYYB01014851">
    <property type="protein sequence ID" value="VDM70138.1"/>
    <property type="molecule type" value="Genomic_DNA"/>
</dbReference>
<reference evidence="2 3" key="1">
    <citation type="submission" date="2018-11" db="EMBL/GenBank/DDBJ databases">
        <authorList>
            <consortium name="Pathogen Informatics"/>
        </authorList>
    </citation>
    <scope>NUCLEOTIDE SEQUENCE [LARGE SCALE GENOMIC DNA]</scope>
</reference>
<evidence type="ECO:0000259" key="1">
    <source>
        <dbReference type="Pfam" id="PF00112"/>
    </source>
</evidence>
<name>A0A3P7KRG6_STRVU</name>
<protein>
    <recommendedName>
        <fullName evidence="1">Peptidase C1A papain C-terminal domain-containing protein</fullName>
    </recommendedName>
</protein>
<gene>
    <name evidence="2" type="ORF">SVUK_LOCUS5136</name>
</gene>
<proteinExistence type="predicted"/>
<keyword evidence="3" id="KW-1185">Reference proteome</keyword>
<dbReference type="InterPro" id="IPR038765">
    <property type="entry name" value="Papain-like_cys_pep_sf"/>
</dbReference>
<accession>A0A3P7KRG6</accession>
<dbReference type="GO" id="GO:0006508">
    <property type="term" value="P:proteolysis"/>
    <property type="evidence" value="ECO:0007669"/>
    <property type="project" value="InterPro"/>
</dbReference>
<dbReference type="InterPro" id="IPR025661">
    <property type="entry name" value="Pept_asp_AS"/>
</dbReference>
<dbReference type="InterPro" id="IPR000668">
    <property type="entry name" value="Peptidase_C1A_C"/>
</dbReference>
<dbReference type="Gene3D" id="3.90.70.10">
    <property type="entry name" value="Cysteine proteinases"/>
    <property type="match status" value="1"/>
</dbReference>
<feature type="domain" description="Peptidase C1A papain C-terminal" evidence="1">
    <location>
        <begin position="6"/>
        <end position="59"/>
    </location>
</feature>